<organism evidence="1 2">
    <name type="scientific">Caerostris extrusa</name>
    <name type="common">Bark spider</name>
    <name type="synonym">Caerostris bankana</name>
    <dbReference type="NCBI Taxonomy" id="172846"/>
    <lineage>
        <taxon>Eukaryota</taxon>
        <taxon>Metazoa</taxon>
        <taxon>Ecdysozoa</taxon>
        <taxon>Arthropoda</taxon>
        <taxon>Chelicerata</taxon>
        <taxon>Arachnida</taxon>
        <taxon>Araneae</taxon>
        <taxon>Araneomorphae</taxon>
        <taxon>Entelegynae</taxon>
        <taxon>Araneoidea</taxon>
        <taxon>Araneidae</taxon>
        <taxon>Caerostris</taxon>
    </lineage>
</organism>
<dbReference type="Proteomes" id="UP001054945">
    <property type="component" value="Unassembled WGS sequence"/>
</dbReference>
<dbReference type="AlphaFoldDB" id="A0AAV4NFD0"/>
<evidence type="ECO:0000313" key="2">
    <source>
        <dbReference type="Proteomes" id="UP001054945"/>
    </source>
</evidence>
<name>A0AAV4NFD0_CAEEX</name>
<proteinExistence type="predicted"/>
<comment type="caution">
    <text evidence="1">The sequence shown here is derived from an EMBL/GenBank/DDBJ whole genome shotgun (WGS) entry which is preliminary data.</text>
</comment>
<accession>A0AAV4NFD0</accession>
<keyword evidence="2" id="KW-1185">Reference proteome</keyword>
<protein>
    <submittedName>
        <fullName evidence="1">Uncharacterized protein</fullName>
    </submittedName>
</protein>
<evidence type="ECO:0000313" key="1">
    <source>
        <dbReference type="EMBL" id="GIX83485.1"/>
    </source>
</evidence>
<dbReference type="EMBL" id="BPLR01020872">
    <property type="protein sequence ID" value="GIX83485.1"/>
    <property type="molecule type" value="Genomic_DNA"/>
</dbReference>
<sequence>MVRLVSFTWHIHILHPPPNLKTGCFSGDLFEMRGVYRTVVTLLFNPGLGCCRKQQSKNTRQDNCGYPEDKHPTSFYPKLQTASGSLICRA</sequence>
<gene>
    <name evidence="1" type="ORF">CEXT_112161</name>
</gene>
<reference evidence="1 2" key="1">
    <citation type="submission" date="2021-06" db="EMBL/GenBank/DDBJ databases">
        <title>Caerostris extrusa draft genome.</title>
        <authorList>
            <person name="Kono N."/>
            <person name="Arakawa K."/>
        </authorList>
    </citation>
    <scope>NUCLEOTIDE SEQUENCE [LARGE SCALE GENOMIC DNA]</scope>
</reference>